<dbReference type="Pfam" id="PF01593">
    <property type="entry name" value="Amino_oxidase"/>
    <property type="match status" value="2"/>
</dbReference>
<name>A0A917PQU2_9MICO</name>
<keyword evidence="5" id="KW-1185">Reference proteome</keyword>
<evidence type="ECO:0000256" key="1">
    <source>
        <dbReference type="ARBA" id="ARBA00005995"/>
    </source>
</evidence>
<proteinExistence type="inferred from homology"/>
<comment type="caution">
    <text evidence="4">The sequence shown here is derived from an EMBL/GenBank/DDBJ whole genome shotgun (WGS) entry which is preliminary data.</text>
</comment>
<dbReference type="EMBL" id="BMMD01000017">
    <property type="protein sequence ID" value="GGJ87856.1"/>
    <property type="molecule type" value="Genomic_DNA"/>
</dbReference>
<dbReference type="PANTHER" id="PTHR10742:SF386">
    <property type="entry name" value="LYSINE-SPECIFIC HISTONE DEMETHYLASE 1A"/>
    <property type="match status" value="1"/>
</dbReference>
<dbReference type="SUPFAM" id="SSF51905">
    <property type="entry name" value="FAD/NAD(P)-binding domain"/>
    <property type="match status" value="2"/>
</dbReference>
<reference evidence="4" key="1">
    <citation type="journal article" date="2014" name="Int. J. Syst. Evol. Microbiol.">
        <title>Complete genome sequence of Corynebacterium casei LMG S-19264T (=DSM 44701T), isolated from a smear-ripened cheese.</title>
        <authorList>
            <consortium name="US DOE Joint Genome Institute (JGI-PGF)"/>
            <person name="Walter F."/>
            <person name="Albersmeier A."/>
            <person name="Kalinowski J."/>
            <person name="Ruckert C."/>
        </authorList>
    </citation>
    <scope>NUCLEOTIDE SEQUENCE</scope>
    <source>
        <strain evidence="4">CGMCC 1.8984</strain>
    </source>
</reference>
<dbReference type="Gene3D" id="3.90.660.10">
    <property type="match status" value="1"/>
</dbReference>
<dbReference type="Gene3D" id="3.50.50.60">
    <property type="entry name" value="FAD/NAD(P)-binding domain"/>
    <property type="match status" value="2"/>
</dbReference>
<feature type="domain" description="Amine oxidase" evidence="3">
    <location>
        <begin position="142"/>
        <end position="485"/>
    </location>
</feature>
<dbReference type="PANTHER" id="PTHR10742">
    <property type="entry name" value="FLAVIN MONOAMINE OXIDASE"/>
    <property type="match status" value="1"/>
</dbReference>
<sequence>MDSRAASGGMARRTFLTASLSGIAAVALSSCTWPPPEPTPTRAATPSPIPGVPKPTAMERSRWADDPFARGAFSFDAVGSTPELREALGEPVSDRLVFAGEACSTDAPGTLQGARDSGLRAAAHVMRPGSPGERVAVIGAGVAGLTAARELLDAGYEVIVLEARDRIGGRVDTVEDPSGDGTAEFGAMFIGDDAGLELALTAAGVDVRPTPDSTLVRTLDGTAVEPSDAGWQAIAAAQAWAQGSSEDVSLATALATSGVLPLPDEPAADGTTPADWLRHSLASGVEPATGALPTTVSAQRFDAARAEASVAFVTGALSDWLTSLAEPLEVVLSSAVVRIAYDDERVGLRFDSGESLSADRAVVTVPLGVLQTDTIAFEPALPLLHQRAVATLGMGVVDTVRMRFDEAFWRSPAPATARPGDEPAEPPVFLSTVGGVPAVGLWIDVGVASGTGEPVLVGLIAAEQARRLEQVSDREFREAVLPGLAPFATAAG</sequence>
<evidence type="ECO:0000259" key="3">
    <source>
        <dbReference type="Pfam" id="PF01593"/>
    </source>
</evidence>
<protein>
    <recommendedName>
        <fullName evidence="3">Amine oxidase domain-containing protein</fullName>
    </recommendedName>
</protein>
<dbReference type="PROSITE" id="PS51257">
    <property type="entry name" value="PROKAR_LIPOPROTEIN"/>
    <property type="match status" value="1"/>
</dbReference>
<accession>A0A917PQU2</accession>
<dbReference type="PRINTS" id="PR00419">
    <property type="entry name" value="ADXRDTASE"/>
</dbReference>
<dbReference type="InterPro" id="IPR036188">
    <property type="entry name" value="FAD/NAD-bd_sf"/>
</dbReference>
<comment type="similarity">
    <text evidence="1">Belongs to the flavin monoamine oxidase family.</text>
</comment>
<dbReference type="InterPro" id="IPR006311">
    <property type="entry name" value="TAT_signal"/>
</dbReference>
<dbReference type="AlphaFoldDB" id="A0A917PQU2"/>
<dbReference type="RefSeq" id="WP_188744044.1">
    <property type="nucleotide sequence ID" value="NZ_BAABFW010000005.1"/>
</dbReference>
<evidence type="ECO:0000313" key="5">
    <source>
        <dbReference type="Proteomes" id="UP000636956"/>
    </source>
</evidence>
<organism evidence="4 5">
    <name type="scientific">Agromyces bauzanensis</name>
    <dbReference type="NCBI Taxonomy" id="1308924"/>
    <lineage>
        <taxon>Bacteria</taxon>
        <taxon>Bacillati</taxon>
        <taxon>Actinomycetota</taxon>
        <taxon>Actinomycetes</taxon>
        <taxon>Micrococcales</taxon>
        <taxon>Microbacteriaceae</taxon>
        <taxon>Agromyces</taxon>
    </lineage>
</organism>
<evidence type="ECO:0000313" key="4">
    <source>
        <dbReference type="EMBL" id="GGJ87856.1"/>
    </source>
</evidence>
<evidence type="ECO:0000256" key="2">
    <source>
        <dbReference type="ARBA" id="ARBA00023002"/>
    </source>
</evidence>
<reference evidence="4" key="2">
    <citation type="submission" date="2020-09" db="EMBL/GenBank/DDBJ databases">
        <authorList>
            <person name="Sun Q."/>
            <person name="Zhou Y."/>
        </authorList>
    </citation>
    <scope>NUCLEOTIDE SEQUENCE</scope>
    <source>
        <strain evidence="4">CGMCC 1.8984</strain>
    </source>
</reference>
<dbReference type="Proteomes" id="UP000636956">
    <property type="component" value="Unassembled WGS sequence"/>
</dbReference>
<dbReference type="GO" id="GO:0016491">
    <property type="term" value="F:oxidoreductase activity"/>
    <property type="evidence" value="ECO:0007669"/>
    <property type="project" value="InterPro"/>
</dbReference>
<gene>
    <name evidence="4" type="ORF">GCM10011372_28020</name>
</gene>
<dbReference type="PROSITE" id="PS51318">
    <property type="entry name" value="TAT"/>
    <property type="match status" value="1"/>
</dbReference>
<dbReference type="InterPro" id="IPR002937">
    <property type="entry name" value="Amino_oxidase"/>
</dbReference>
<keyword evidence="2" id="KW-0560">Oxidoreductase</keyword>
<feature type="domain" description="Amine oxidase" evidence="3">
    <location>
        <begin position="51"/>
        <end position="126"/>
    </location>
</feature>
<dbReference type="InterPro" id="IPR050281">
    <property type="entry name" value="Flavin_monoamine_oxidase"/>
</dbReference>